<protein>
    <submittedName>
        <fullName evidence="1">Uncharacterized protein</fullName>
    </submittedName>
</protein>
<reference evidence="1 2" key="3">
    <citation type="journal article" date="2004" name="Bioinformatics">
        <title>PHIRE, a deterministic approach to reveal regulatory elements in bacteriophage genomes.</title>
        <authorList>
            <person name="Lavigne R."/>
            <person name="Sun W.D."/>
            <person name="Volckaert G."/>
        </authorList>
    </citation>
    <scope>NUCLEOTIDE SEQUENCE [LARGE SCALE GENOMIC DNA]</scope>
</reference>
<reference evidence="1 2" key="1">
    <citation type="journal article" date="2002" name="Genetika">
        <title>Phenogenetic characterization of a group of giant Phi KZ-like bacteriophages of Pseudomonas aeruginosa].</title>
        <authorList>
            <person name="Burkal'tseva M.V."/>
            <person name="Krylov V.N."/>
            <person name="Pleteneva E.A."/>
            <person name="Shaburova O.V."/>
            <person name="Krylov S.V."/>
            <person name="Volckaert G."/>
            <person name="Sykilinda N.N."/>
            <person name="Kurochkina L.P."/>
            <person name="Mesyanzhinov V.V."/>
        </authorList>
    </citation>
    <scope>NUCLEOTIDE SEQUENCE [LARGE SCALE GENOMIC DNA]</scope>
</reference>
<evidence type="ECO:0000313" key="2">
    <source>
        <dbReference type="Proteomes" id="UP000001239"/>
    </source>
</evidence>
<dbReference type="RefSeq" id="YP_418168.1">
    <property type="nucleotide sequence ID" value="NC_007623.1"/>
</dbReference>
<dbReference type="EMBL" id="AJ697969">
    <property type="protein sequence ID" value="CAG27229.1"/>
    <property type="molecule type" value="Genomic_DNA"/>
</dbReference>
<reference evidence="1 2" key="2">
    <citation type="journal article" date="2003" name="Res. Microbiol.">
        <title>Myoviridae bacteriophages of Pseudomonas aeruginosa: a long and complex evolutionary pathway.</title>
        <authorList>
            <person name="Krylov V.N."/>
            <person name="Pleteneva E.A."/>
            <person name="Bourkalsteva M.V."/>
            <person name="Shaburova O.V."/>
            <person name="Volckaert G."/>
            <person name="Sykilinda N.N."/>
            <person name="Kurochkina L.P."/>
            <person name="Mesyanzhinov V.V."/>
        </authorList>
    </citation>
    <scope>NUCLEOTIDE SEQUENCE [LARGE SCALE GENOMIC DNA]</scope>
</reference>
<reference evidence="1 2" key="4">
    <citation type="journal article" date="2005" name="J. Mol. Biol.">
        <title>Genome comparison of Pseudomonas aeruginosa large phages.</title>
        <authorList>
            <person name="Hertveldt K."/>
            <person name="Lavigne R."/>
            <person name="Pleteneva E."/>
            <person name="Sernova N."/>
            <person name="Kurochkina L."/>
            <person name="Korchevskii R."/>
            <person name="Robben J."/>
            <person name="Mesyanzhinov V."/>
            <person name="Krylov V.N."/>
            <person name="Volckaert G."/>
        </authorList>
    </citation>
    <scope>NUCLEOTIDE SEQUENCE</scope>
</reference>
<keyword evidence="2" id="KW-1185">Reference proteome</keyword>
<dbReference type="Proteomes" id="UP000001239">
    <property type="component" value="Segment"/>
</dbReference>
<dbReference type="GeneID" id="5176702"/>
<name>Q2Z0U6_9CAUD</name>
<dbReference type="KEGG" id="vg:5176702"/>
<proteinExistence type="predicted"/>
<evidence type="ECO:0000313" key="1">
    <source>
        <dbReference type="EMBL" id="CAG27229.1"/>
    </source>
</evidence>
<accession>Q2Z0U6</accession>
<organism evidence="1 2">
    <name type="scientific">Pseudomonas phage EL</name>
    <dbReference type="NCBI Taxonomy" id="273133"/>
    <lineage>
        <taxon>Viruses</taxon>
        <taxon>Duplodnaviria</taxon>
        <taxon>Heunggongvirae</taxon>
        <taxon>Uroviricota</taxon>
        <taxon>Caudoviricetes</taxon>
        <taxon>Chimalliviridae</taxon>
        <taxon>Elvirus</taxon>
        <taxon>Elvirus EL</taxon>
    </lineage>
</organism>
<sequence length="57" mass="6665">MSLSHQFKKYPLATSFRHTEVPCFNTKMYDLPQVNASYGKSQVTQFLLRRALLNKTK</sequence>